<protein>
    <recommendedName>
        <fullName evidence="1">Glucose-6-phosphate dehydrogenase NAD-binding domain-containing protein</fullName>
    </recommendedName>
</protein>
<gene>
    <name evidence="2" type="ORF">CARN7_1526</name>
</gene>
<dbReference type="GO" id="GO:0016614">
    <property type="term" value="F:oxidoreductase activity, acting on CH-OH group of donors"/>
    <property type="evidence" value="ECO:0007669"/>
    <property type="project" value="InterPro"/>
</dbReference>
<feature type="domain" description="Glucose-6-phosphate dehydrogenase NAD-binding" evidence="1">
    <location>
        <begin position="15"/>
        <end position="49"/>
    </location>
</feature>
<dbReference type="GO" id="GO:0006006">
    <property type="term" value="P:glucose metabolic process"/>
    <property type="evidence" value="ECO:0007669"/>
    <property type="project" value="InterPro"/>
</dbReference>
<dbReference type="Pfam" id="PF00479">
    <property type="entry name" value="G6PD_N"/>
    <property type="match status" value="1"/>
</dbReference>
<reference evidence="2" key="1">
    <citation type="submission" date="2009-10" db="EMBL/GenBank/DDBJ databases">
        <title>Diversity of trophic interactions inside an arsenic-rich microbial ecosystem.</title>
        <authorList>
            <person name="Bertin P.N."/>
            <person name="Heinrich-Salmeron A."/>
            <person name="Pelletier E."/>
            <person name="Goulhen-Chollet F."/>
            <person name="Arsene-Ploetze F."/>
            <person name="Gallien S."/>
            <person name="Calteau A."/>
            <person name="Vallenet D."/>
            <person name="Casiot C."/>
            <person name="Chane-Woon-Ming B."/>
            <person name="Giloteaux L."/>
            <person name="Barakat M."/>
            <person name="Bonnefoy V."/>
            <person name="Bruneel O."/>
            <person name="Chandler M."/>
            <person name="Cleiss J."/>
            <person name="Duran R."/>
            <person name="Elbaz-Poulichet F."/>
            <person name="Fonknechten N."/>
            <person name="Lauga B."/>
            <person name="Mornico D."/>
            <person name="Ortet P."/>
            <person name="Schaeffer C."/>
            <person name="Siguier P."/>
            <person name="Alexander Thil Smith A."/>
            <person name="Van Dorsselaer A."/>
            <person name="Weissenbach J."/>
            <person name="Medigue C."/>
            <person name="Le Paslier D."/>
        </authorList>
    </citation>
    <scope>NUCLEOTIDE SEQUENCE</scope>
</reference>
<evidence type="ECO:0000313" key="2">
    <source>
        <dbReference type="EMBL" id="CBI10731.1"/>
    </source>
</evidence>
<accession>E6QU09</accession>
<proteinExistence type="predicted"/>
<dbReference type="GO" id="GO:0050661">
    <property type="term" value="F:NADP binding"/>
    <property type="evidence" value="ECO:0007669"/>
    <property type="project" value="InterPro"/>
</dbReference>
<dbReference type="InterPro" id="IPR036291">
    <property type="entry name" value="NAD(P)-bd_dom_sf"/>
</dbReference>
<dbReference type="EMBL" id="CABR01000102">
    <property type="protein sequence ID" value="CBI10731.1"/>
    <property type="molecule type" value="Genomic_DNA"/>
</dbReference>
<evidence type="ECO:0000259" key="1">
    <source>
        <dbReference type="Pfam" id="PF00479"/>
    </source>
</evidence>
<dbReference type="Gene3D" id="3.40.50.720">
    <property type="entry name" value="NAD(P)-binding Rossmann-like Domain"/>
    <property type="match status" value="1"/>
</dbReference>
<comment type="caution">
    <text evidence="2">The sequence shown here is derived from an EMBL/GenBank/DDBJ whole genome shotgun (WGS) entry which is preliminary data.</text>
</comment>
<dbReference type="AlphaFoldDB" id="E6QU09"/>
<organism evidence="2">
    <name type="scientific">mine drainage metagenome</name>
    <dbReference type="NCBI Taxonomy" id="410659"/>
    <lineage>
        <taxon>unclassified sequences</taxon>
        <taxon>metagenomes</taxon>
        <taxon>ecological metagenomes</taxon>
    </lineage>
</organism>
<name>E6QU09_9ZZZZ</name>
<dbReference type="InterPro" id="IPR022674">
    <property type="entry name" value="G6P_DH_NAD-bd"/>
</dbReference>
<dbReference type="SUPFAM" id="SSF51735">
    <property type="entry name" value="NAD(P)-binding Rossmann-fold domains"/>
    <property type="match status" value="1"/>
</dbReference>
<sequence length="104" mass="11753">MGNTYDRTIPSDALVIFGVTGDLAHRMIFPTLYAMSKRGTLNVHGGLWGKFRNFVRIFKSTPPFTARNPTPAMTRMPSTIFFLCSGMWVEITTIRVRSKHSNGR</sequence>